<dbReference type="EMBL" id="NMUH01001018">
    <property type="protein sequence ID" value="MQL87944.1"/>
    <property type="molecule type" value="Genomic_DNA"/>
</dbReference>
<dbReference type="AlphaFoldDB" id="A0A843V2I4"/>
<name>A0A843V2I4_COLES</name>
<organism evidence="2 3">
    <name type="scientific">Colocasia esculenta</name>
    <name type="common">Wild taro</name>
    <name type="synonym">Arum esculentum</name>
    <dbReference type="NCBI Taxonomy" id="4460"/>
    <lineage>
        <taxon>Eukaryota</taxon>
        <taxon>Viridiplantae</taxon>
        <taxon>Streptophyta</taxon>
        <taxon>Embryophyta</taxon>
        <taxon>Tracheophyta</taxon>
        <taxon>Spermatophyta</taxon>
        <taxon>Magnoliopsida</taxon>
        <taxon>Liliopsida</taxon>
        <taxon>Araceae</taxon>
        <taxon>Aroideae</taxon>
        <taxon>Colocasieae</taxon>
        <taxon>Colocasia</taxon>
    </lineage>
</organism>
<sequence>MEETVKRKQEDPNLSPEVKRLRYADLTFLNIFEDGDAASIDPTVGDIETVMKSLAEEITAPLTSSSRPPPQQPTGNGATQTPPPPPAASIPDFEEAGQSDLCYLLEASDDDLGLPPSALPFSGGGEAALGKLAKGNDVLAIAGMGQVRGFVDEISTYDGSLDLSGLGEHDEGIGHGGLGALFDNDDVASSWPSDLFYSSWHHDYLSAV</sequence>
<reference evidence="2" key="1">
    <citation type="submission" date="2017-07" db="EMBL/GenBank/DDBJ databases">
        <title>Taro Niue Genome Assembly and Annotation.</title>
        <authorList>
            <person name="Atibalentja N."/>
            <person name="Keating K."/>
            <person name="Fields C.J."/>
        </authorList>
    </citation>
    <scope>NUCLEOTIDE SEQUENCE</scope>
    <source>
        <strain evidence="2">Niue_2</strain>
        <tissue evidence="2">Leaf</tissue>
    </source>
</reference>
<evidence type="ECO:0000256" key="1">
    <source>
        <dbReference type="SAM" id="MobiDB-lite"/>
    </source>
</evidence>
<evidence type="ECO:0000313" key="2">
    <source>
        <dbReference type="EMBL" id="MQL87944.1"/>
    </source>
</evidence>
<gene>
    <name evidence="2" type="ORF">Taro_020501</name>
</gene>
<protein>
    <submittedName>
        <fullName evidence="2">Uncharacterized protein</fullName>
    </submittedName>
</protein>
<dbReference type="PANTHER" id="PTHR34539">
    <property type="entry name" value="T6J4.11 PROTEIN"/>
    <property type="match status" value="1"/>
</dbReference>
<keyword evidence="3" id="KW-1185">Reference proteome</keyword>
<comment type="caution">
    <text evidence="2">The sequence shown here is derived from an EMBL/GenBank/DDBJ whole genome shotgun (WGS) entry which is preliminary data.</text>
</comment>
<proteinExistence type="predicted"/>
<dbReference type="PANTHER" id="PTHR34539:SF19">
    <property type="entry name" value="T6J4.11 PROTEIN"/>
    <property type="match status" value="1"/>
</dbReference>
<dbReference type="OrthoDB" id="785381at2759"/>
<feature type="region of interest" description="Disordered" evidence="1">
    <location>
        <begin position="55"/>
        <end position="93"/>
    </location>
</feature>
<evidence type="ECO:0000313" key="3">
    <source>
        <dbReference type="Proteomes" id="UP000652761"/>
    </source>
</evidence>
<accession>A0A843V2I4</accession>
<dbReference type="Proteomes" id="UP000652761">
    <property type="component" value="Unassembled WGS sequence"/>
</dbReference>